<evidence type="ECO:0000313" key="3">
    <source>
        <dbReference type="EMBL" id="KFI97298.1"/>
    </source>
</evidence>
<dbReference type="PANTHER" id="PTHR33713:SF10">
    <property type="entry name" value="ANTITOXIN YAFN"/>
    <property type="match status" value="1"/>
</dbReference>
<reference evidence="3 4" key="1">
    <citation type="submission" date="2014-03" db="EMBL/GenBank/DDBJ databases">
        <title>Genomics of Bifidobacteria.</title>
        <authorList>
            <person name="Ventura M."/>
            <person name="Milani C."/>
            <person name="Lugli G.A."/>
        </authorList>
    </citation>
    <scope>NUCLEOTIDE SEQUENCE [LARGE SCALE GENOMIC DNA]</scope>
    <source>
        <strain evidence="3 4">DSM 23968</strain>
    </source>
</reference>
<comment type="similarity">
    <text evidence="1 2">Belongs to the phD/YefM antitoxin family.</text>
</comment>
<protein>
    <recommendedName>
        <fullName evidence="2">Antitoxin</fullName>
    </recommendedName>
</protein>
<evidence type="ECO:0000313" key="4">
    <source>
        <dbReference type="Proteomes" id="UP000029004"/>
    </source>
</evidence>
<dbReference type="AlphaFoldDB" id="A0A087DP48"/>
<sequence length="106" mass="11962">MSVSTLPRINQTVSISDLNRGKATETCLLARKAPVVVLNRNKPTAVILDIDQYNRIQEYLEDMDDARMAEERLNHWNGTTINEHDVMRHAGITEADIAAAPEVEFE</sequence>
<evidence type="ECO:0000256" key="2">
    <source>
        <dbReference type="RuleBase" id="RU362080"/>
    </source>
</evidence>
<gene>
    <name evidence="3" type="ORF">BSTEL_0017</name>
</gene>
<proteinExistence type="inferred from homology"/>
<evidence type="ECO:0000256" key="1">
    <source>
        <dbReference type="ARBA" id="ARBA00009981"/>
    </source>
</evidence>
<dbReference type="OrthoDB" id="3232820at2"/>
<dbReference type="eggNOG" id="ENOG503260W">
    <property type="taxonomic scope" value="Bacteria"/>
</dbReference>
<dbReference type="InterPro" id="IPR006442">
    <property type="entry name" value="Antitoxin_Phd/YefM"/>
</dbReference>
<organism evidence="3 4">
    <name type="scientific">Bifidobacterium stellenboschense</name>
    <dbReference type="NCBI Taxonomy" id="762211"/>
    <lineage>
        <taxon>Bacteria</taxon>
        <taxon>Bacillati</taxon>
        <taxon>Actinomycetota</taxon>
        <taxon>Actinomycetes</taxon>
        <taxon>Bifidobacteriales</taxon>
        <taxon>Bifidobacteriaceae</taxon>
        <taxon>Bifidobacterium</taxon>
    </lineage>
</organism>
<dbReference type="EMBL" id="JGZP01000012">
    <property type="protein sequence ID" value="KFI97298.1"/>
    <property type="molecule type" value="Genomic_DNA"/>
</dbReference>
<dbReference type="PANTHER" id="PTHR33713">
    <property type="entry name" value="ANTITOXIN YAFN-RELATED"/>
    <property type="match status" value="1"/>
</dbReference>
<dbReference type="Pfam" id="PF02604">
    <property type="entry name" value="PhdYeFM_antitox"/>
    <property type="match status" value="1"/>
</dbReference>
<dbReference type="InterPro" id="IPR051405">
    <property type="entry name" value="phD/YefM_antitoxin"/>
</dbReference>
<dbReference type="Proteomes" id="UP000029004">
    <property type="component" value="Unassembled WGS sequence"/>
</dbReference>
<comment type="caution">
    <text evidence="3">The sequence shown here is derived from an EMBL/GenBank/DDBJ whole genome shotgun (WGS) entry which is preliminary data.</text>
</comment>
<keyword evidence="4" id="KW-1185">Reference proteome</keyword>
<dbReference type="InterPro" id="IPR036165">
    <property type="entry name" value="YefM-like_sf"/>
</dbReference>
<accession>A0A087DP48</accession>
<dbReference type="NCBIfam" id="TIGR01552">
    <property type="entry name" value="phd_fam"/>
    <property type="match status" value="1"/>
</dbReference>
<dbReference type="SUPFAM" id="SSF143120">
    <property type="entry name" value="YefM-like"/>
    <property type="match status" value="1"/>
</dbReference>
<comment type="function">
    <text evidence="2">Antitoxin component of a type II toxin-antitoxin (TA) system.</text>
</comment>
<dbReference type="RefSeq" id="WP_034527920.1">
    <property type="nucleotide sequence ID" value="NZ_JGZP01000012.1"/>
</dbReference>
<dbReference type="STRING" id="762211.BSTEL_0017"/>
<name>A0A087DP48_9BIFI</name>